<dbReference type="PANTHER" id="PTHR43818">
    <property type="entry name" value="BCDNA.GH03377"/>
    <property type="match status" value="1"/>
</dbReference>
<feature type="domain" description="Gfo/Idh/MocA-like oxidoreductase N-terminal" evidence="1">
    <location>
        <begin position="37"/>
        <end position="162"/>
    </location>
</feature>
<dbReference type="InterPro" id="IPR055170">
    <property type="entry name" value="GFO_IDH_MocA-like_dom"/>
</dbReference>
<evidence type="ECO:0000313" key="4">
    <source>
        <dbReference type="EMBL" id="MCF8716406.1"/>
    </source>
</evidence>
<dbReference type="PANTHER" id="PTHR43818:SF5">
    <property type="entry name" value="OXIDOREDUCTASE FAMILY PROTEIN"/>
    <property type="match status" value="1"/>
</dbReference>
<keyword evidence="5" id="KW-1185">Reference proteome</keyword>
<protein>
    <submittedName>
        <fullName evidence="4">Gfo/Idh/MocA family oxidoreductase</fullName>
    </submittedName>
</protein>
<comment type="caution">
    <text evidence="4">The sequence shown here is derived from an EMBL/GenBank/DDBJ whole genome shotgun (WGS) entry which is preliminary data.</text>
</comment>
<dbReference type="Pfam" id="PF22725">
    <property type="entry name" value="GFO_IDH_MocA_C3"/>
    <property type="match status" value="1"/>
</dbReference>
<evidence type="ECO:0000313" key="5">
    <source>
        <dbReference type="Proteomes" id="UP000829517"/>
    </source>
</evidence>
<dbReference type="SUPFAM" id="SSF51735">
    <property type="entry name" value="NAD(P)-binding Rossmann-fold domains"/>
    <property type="match status" value="1"/>
</dbReference>
<evidence type="ECO:0000259" key="3">
    <source>
        <dbReference type="Pfam" id="PF22725"/>
    </source>
</evidence>
<dbReference type="Proteomes" id="UP000829517">
    <property type="component" value="Unassembled WGS sequence"/>
</dbReference>
<dbReference type="InterPro" id="IPR050463">
    <property type="entry name" value="Gfo/Idh/MocA_oxidrdct_glycsds"/>
</dbReference>
<feature type="domain" description="Gfo/Idh/MocA-like oxidoreductase bacterial type C-terminal" evidence="2">
    <location>
        <begin position="357"/>
        <end position="447"/>
    </location>
</feature>
<reference evidence="4 5" key="1">
    <citation type="submission" date="2021-01" db="EMBL/GenBank/DDBJ databases">
        <title>Genome sequencing of Joostella atrarenae M1-2 (= KCTC 23194).</title>
        <authorList>
            <person name="Zakaria M.R."/>
            <person name="Lam M.Q."/>
            <person name="Chong C.S."/>
        </authorList>
    </citation>
    <scope>NUCLEOTIDE SEQUENCE [LARGE SCALE GENOMIC DNA]</scope>
    <source>
        <strain evidence="4 5">M1-2</strain>
    </source>
</reference>
<accession>A0ABS9J7K4</accession>
<organism evidence="4 5">
    <name type="scientific">Joostella atrarenae</name>
    <dbReference type="NCBI Taxonomy" id="679257"/>
    <lineage>
        <taxon>Bacteria</taxon>
        <taxon>Pseudomonadati</taxon>
        <taxon>Bacteroidota</taxon>
        <taxon>Flavobacteriia</taxon>
        <taxon>Flavobacteriales</taxon>
        <taxon>Flavobacteriaceae</taxon>
        <taxon>Joostella</taxon>
    </lineage>
</organism>
<name>A0ABS9J7K4_9FLAO</name>
<sequence>MSFYINRRQFIKSATAASLFTAYGAYGHHLMFPSQKIKVGLIGTGWYGKSDLLRLIQVTSVEVVALCDVDKKMLNEASKLITQRNKQSKPPHLFTDYRTMLSSEEMDIVLIGTPDHWHALNTIEALKAGCNVYVQKPTGVDVMEGEAMIKAAEKYNKVIQVGLQRRSTPHLIDAKKNVIDTGLLGKIGHVDMCCYYHMRSNGTRNQKPIPDFFDYDMWCGPAPKLDYTGLPHRQWWRARMEYSNGVIGDMCVHMFDAVRWMLGLGWPKSVQSKGGIYIDKGGYANTSDSQTAIFEYNDFNCVWNHRTWGTPTDPEYPWALFIHGEKGVLKASVKKYEFISTDGKNHIKKDVVYEREKFPEDLTEKDIELHTAPATRGHMLDFLSAIDQGSKPIASIQEGHISSASCIIANISMELGKPLQYDPNSYSFVNDDEANQYLARNYRQDWKHPHPKDFI</sequence>
<gene>
    <name evidence="4" type="ORF">JM658_16380</name>
</gene>
<proteinExistence type="predicted"/>
<dbReference type="Pfam" id="PF01408">
    <property type="entry name" value="GFO_IDH_MocA"/>
    <property type="match status" value="1"/>
</dbReference>
<evidence type="ECO:0000259" key="2">
    <source>
        <dbReference type="Pfam" id="PF19051"/>
    </source>
</evidence>
<evidence type="ECO:0000259" key="1">
    <source>
        <dbReference type="Pfam" id="PF01408"/>
    </source>
</evidence>
<dbReference type="Gene3D" id="3.30.360.10">
    <property type="entry name" value="Dihydrodipicolinate Reductase, domain 2"/>
    <property type="match status" value="1"/>
</dbReference>
<dbReference type="RefSeq" id="WP_236960842.1">
    <property type="nucleotide sequence ID" value="NZ_JAETXX010000018.1"/>
</dbReference>
<dbReference type="InterPro" id="IPR043906">
    <property type="entry name" value="Gfo/Idh/MocA_OxRdtase_bact_C"/>
</dbReference>
<dbReference type="EMBL" id="JAETXX010000018">
    <property type="protein sequence ID" value="MCF8716406.1"/>
    <property type="molecule type" value="Genomic_DNA"/>
</dbReference>
<dbReference type="SUPFAM" id="SSF55347">
    <property type="entry name" value="Glyceraldehyde-3-phosphate dehydrogenase-like, C-terminal domain"/>
    <property type="match status" value="1"/>
</dbReference>
<dbReference type="Gene3D" id="3.40.50.720">
    <property type="entry name" value="NAD(P)-binding Rossmann-like Domain"/>
    <property type="match status" value="1"/>
</dbReference>
<dbReference type="InterPro" id="IPR036291">
    <property type="entry name" value="NAD(P)-bd_dom_sf"/>
</dbReference>
<dbReference type="Pfam" id="PF19051">
    <property type="entry name" value="GFO_IDH_MocA_C2"/>
    <property type="match status" value="1"/>
</dbReference>
<feature type="domain" description="GFO/IDH/MocA-like oxidoreductase" evidence="3">
    <location>
        <begin position="231"/>
        <end position="329"/>
    </location>
</feature>
<dbReference type="InterPro" id="IPR000683">
    <property type="entry name" value="Gfo/Idh/MocA-like_OxRdtase_N"/>
</dbReference>